<sequence length="214" mass="23940">MKQLIDLTTWNRREHFAFFSAFEEPFFGLVAPVKCTGAQAAAKERGVSFFLYYLYHAVQAANAVPEFRTRIEDGQVYRYDRVHASATLGRADHTFAFSFIEQNDELKGFVAAATAEMEAVQNSTGLRLSPTTARADVLHCSAIPWVRFSGLTHARSFAHPDSCPKISFGQLYEENGATWMPVAVNVHHALADGYHVGQFLQEFEARLSGEMVKL</sequence>
<dbReference type="PANTHER" id="PTHR38474:SF1">
    <property type="entry name" value="SLR0299 PROTEIN"/>
    <property type="match status" value="1"/>
</dbReference>
<dbReference type="RefSeq" id="WP_073109910.1">
    <property type="nucleotide sequence ID" value="NZ_FQYN01000005.1"/>
</dbReference>
<evidence type="ECO:0000256" key="1">
    <source>
        <dbReference type="PIRSR" id="PIRSR000440-1"/>
    </source>
</evidence>
<dbReference type="EMBL" id="FQYN01000005">
    <property type="protein sequence ID" value="SHJ24298.1"/>
    <property type="molecule type" value="Genomic_DNA"/>
</dbReference>
<dbReference type="Proteomes" id="UP000184418">
    <property type="component" value="Unassembled WGS sequence"/>
</dbReference>
<dbReference type="SUPFAM" id="SSF52777">
    <property type="entry name" value="CoA-dependent acyltransferases"/>
    <property type="match status" value="1"/>
</dbReference>
<organism evidence="2 3">
    <name type="scientific">Hymenobacter daecheongensis DSM 21074</name>
    <dbReference type="NCBI Taxonomy" id="1121955"/>
    <lineage>
        <taxon>Bacteria</taxon>
        <taxon>Pseudomonadati</taxon>
        <taxon>Bacteroidota</taxon>
        <taxon>Cytophagia</taxon>
        <taxon>Cytophagales</taxon>
        <taxon>Hymenobacteraceae</taxon>
        <taxon>Hymenobacter</taxon>
    </lineage>
</organism>
<keyword evidence="3" id="KW-1185">Reference proteome</keyword>
<protein>
    <submittedName>
        <fullName evidence="2">Chloramphenicol O-acetyltransferase type A</fullName>
    </submittedName>
</protein>
<gene>
    <name evidence="2" type="ORF">SAMN02745146_2590</name>
</gene>
<dbReference type="InterPro" id="IPR023213">
    <property type="entry name" value="CAT-like_dom_sf"/>
</dbReference>
<keyword evidence="2" id="KW-0808">Transferase</keyword>
<evidence type="ECO:0000313" key="2">
    <source>
        <dbReference type="EMBL" id="SHJ24298.1"/>
    </source>
</evidence>
<name>A0A1M6HQ38_9BACT</name>
<dbReference type="STRING" id="1121955.SAMN02745146_2590"/>
<evidence type="ECO:0000313" key="3">
    <source>
        <dbReference type="Proteomes" id="UP000184418"/>
    </source>
</evidence>
<dbReference type="OrthoDB" id="9801766at2"/>
<feature type="active site" description="Proton acceptor" evidence="1">
    <location>
        <position position="188"/>
    </location>
</feature>
<dbReference type="Gene3D" id="3.30.559.10">
    <property type="entry name" value="Chloramphenicol acetyltransferase-like domain"/>
    <property type="match status" value="1"/>
</dbReference>
<accession>A0A1M6HQ38</accession>
<dbReference type="PIRSF" id="PIRSF000440">
    <property type="entry name" value="CAT"/>
    <property type="match status" value="1"/>
</dbReference>
<reference evidence="2 3" key="1">
    <citation type="submission" date="2016-11" db="EMBL/GenBank/DDBJ databases">
        <authorList>
            <person name="Jaros S."/>
            <person name="Januszkiewicz K."/>
            <person name="Wedrychowicz H."/>
        </authorList>
    </citation>
    <scope>NUCLEOTIDE SEQUENCE [LARGE SCALE GENOMIC DNA]</scope>
    <source>
        <strain evidence="2 3">DSM 21074</strain>
    </source>
</reference>
<proteinExistence type="predicted"/>
<dbReference type="GO" id="GO:0008811">
    <property type="term" value="F:chloramphenicol O-acetyltransferase activity"/>
    <property type="evidence" value="ECO:0007669"/>
    <property type="project" value="InterPro"/>
</dbReference>
<dbReference type="AlphaFoldDB" id="A0A1M6HQ38"/>
<dbReference type="Pfam" id="PF00302">
    <property type="entry name" value="CAT"/>
    <property type="match status" value="1"/>
</dbReference>
<dbReference type="PANTHER" id="PTHR38474">
    <property type="entry name" value="SLR0299 PROTEIN"/>
    <property type="match status" value="1"/>
</dbReference>
<dbReference type="SMART" id="SM01059">
    <property type="entry name" value="CAT"/>
    <property type="match status" value="1"/>
</dbReference>
<dbReference type="InterPro" id="IPR001707">
    <property type="entry name" value="Cmp_AcTrfase"/>
</dbReference>